<protein>
    <submittedName>
        <fullName evidence="4">IcmG</fullName>
    </submittedName>
</protein>
<proteinExistence type="predicted"/>
<reference evidence="4 5" key="1">
    <citation type="journal article" date="2009" name="Infect. Immun.">
        <title>Comparative genomics reveal extensive transposon-mediated genomic plasticity and diversity among potential effector proteins within the genus Coxiella.</title>
        <authorList>
            <person name="Beare P.A."/>
            <person name="Unsworth N."/>
            <person name="Andoh M."/>
            <person name="Voth D.E."/>
            <person name="Omsland A."/>
            <person name="Gilk S.D."/>
            <person name="Williams K.P."/>
            <person name="Sobral B.W."/>
            <person name="Kupko J.J.III."/>
            <person name="Porcella S.F."/>
            <person name="Samuel J.E."/>
            <person name="Heinzen R.A."/>
        </authorList>
    </citation>
    <scope>NUCLEOTIDE SEQUENCE [LARGE SCALE GENOMIC DNA]</scope>
    <source>
        <strain evidence="4 5">Dugway 5J108-111</strain>
    </source>
</reference>
<evidence type="ECO:0000256" key="2">
    <source>
        <dbReference type="SAM" id="MobiDB-lite"/>
    </source>
</evidence>
<sequence length="244" mass="26578">MSIENQKTIGDDEYQYPNEEYVAETTPPDEQQPAEPKPANFFVRFVQNNKRITAVIAVVLIVLVAFKLMSSHRSKSIDAPPPPAQPVAQQPVQSVSAPDPEMMSKLDALKQDEQSSQTTISQLQNQLQDVRNQLNQTSVQQSQLNQAMAALVDQMKQLGQSIQSEETKKSAPAKKSAPTAPPVVFHLKAIVPGRAWIISNDGLSESVSVGDPVPQYGTVKVVDANRGMVLMSSGKVIGYGANDR</sequence>
<dbReference type="AlphaFoldDB" id="A9KDM1"/>
<keyword evidence="3" id="KW-0472">Membrane</keyword>
<keyword evidence="1" id="KW-0175">Coiled coil</keyword>
<accession>A9KDM1</accession>
<dbReference type="EMBL" id="CP000733">
    <property type="protein sequence ID" value="ABS78032.1"/>
    <property type="molecule type" value="Genomic_DNA"/>
</dbReference>
<keyword evidence="3" id="KW-1133">Transmembrane helix</keyword>
<dbReference type="NCBIfam" id="NF038218">
    <property type="entry name" value="IcmG_DotF_IVB"/>
    <property type="match status" value="1"/>
</dbReference>
<keyword evidence="3" id="KW-0812">Transmembrane</keyword>
<evidence type="ECO:0000313" key="4">
    <source>
        <dbReference type="EMBL" id="ABS78032.1"/>
    </source>
</evidence>
<feature type="transmembrane region" description="Helical" evidence="3">
    <location>
        <begin position="52"/>
        <end position="69"/>
    </location>
</feature>
<feature type="compositionally biased region" description="Low complexity" evidence="2">
    <location>
        <begin position="86"/>
        <end position="98"/>
    </location>
</feature>
<feature type="region of interest" description="Disordered" evidence="2">
    <location>
        <begin position="160"/>
        <end position="179"/>
    </location>
</feature>
<dbReference type="KEGG" id="cbd:CBUD_0372"/>
<feature type="region of interest" description="Disordered" evidence="2">
    <location>
        <begin position="1"/>
        <end position="36"/>
    </location>
</feature>
<feature type="region of interest" description="Disordered" evidence="2">
    <location>
        <begin position="73"/>
        <end position="99"/>
    </location>
</feature>
<organism evidence="4 5">
    <name type="scientific">Coxiella burnetii (strain Dugway 5J108-111)</name>
    <dbReference type="NCBI Taxonomy" id="434922"/>
    <lineage>
        <taxon>Bacteria</taxon>
        <taxon>Pseudomonadati</taxon>
        <taxon>Pseudomonadota</taxon>
        <taxon>Gammaproteobacteria</taxon>
        <taxon>Legionellales</taxon>
        <taxon>Coxiellaceae</taxon>
        <taxon>Coxiella</taxon>
    </lineage>
</organism>
<evidence type="ECO:0000256" key="3">
    <source>
        <dbReference type="SAM" id="Phobius"/>
    </source>
</evidence>
<name>A9KDM1_COXBN</name>
<dbReference type="HOGENOM" id="CLU_1136565_0_0_6"/>
<gene>
    <name evidence="4" type="primary">icmG</name>
    <name evidence="4" type="ordered locus">CBUD_0372</name>
</gene>
<evidence type="ECO:0000256" key="1">
    <source>
        <dbReference type="SAM" id="Coils"/>
    </source>
</evidence>
<dbReference type="Proteomes" id="UP000008555">
    <property type="component" value="Chromosome"/>
</dbReference>
<feature type="coiled-coil region" evidence="1">
    <location>
        <begin position="106"/>
        <end position="147"/>
    </location>
</feature>
<evidence type="ECO:0000313" key="5">
    <source>
        <dbReference type="Proteomes" id="UP000008555"/>
    </source>
</evidence>
<dbReference type="RefSeq" id="WP_005772726.1">
    <property type="nucleotide sequence ID" value="NC_009727.1"/>
</dbReference>